<dbReference type="EMBL" id="JAVHNS010000012">
    <property type="protein sequence ID" value="KAK6338385.1"/>
    <property type="molecule type" value="Genomic_DNA"/>
</dbReference>
<proteinExistence type="predicted"/>
<reference evidence="1 2" key="1">
    <citation type="submission" date="2019-10" db="EMBL/GenBank/DDBJ databases">
        <authorList>
            <person name="Palmer J.M."/>
        </authorList>
    </citation>
    <scope>NUCLEOTIDE SEQUENCE [LARGE SCALE GENOMIC DNA]</scope>
    <source>
        <strain evidence="1 2">TWF730</strain>
    </source>
</reference>
<evidence type="ECO:0000313" key="1">
    <source>
        <dbReference type="EMBL" id="KAK6338385.1"/>
    </source>
</evidence>
<dbReference type="Proteomes" id="UP001373714">
    <property type="component" value="Unassembled WGS sequence"/>
</dbReference>
<gene>
    <name evidence="1" type="ORF">TWF730_002448</name>
</gene>
<organism evidence="1 2">
    <name type="scientific">Orbilia blumenaviensis</name>
    <dbReference type="NCBI Taxonomy" id="1796055"/>
    <lineage>
        <taxon>Eukaryota</taxon>
        <taxon>Fungi</taxon>
        <taxon>Dikarya</taxon>
        <taxon>Ascomycota</taxon>
        <taxon>Pezizomycotina</taxon>
        <taxon>Orbiliomycetes</taxon>
        <taxon>Orbiliales</taxon>
        <taxon>Orbiliaceae</taxon>
        <taxon>Orbilia</taxon>
    </lineage>
</organism>
<comment type="caution">
    <text evidence="1">The sequence shown here is derived from an EMBL/GenBank/DDBJ whole genome shotgun (WGS) entry which is preliminary data.</text>
</comment>
<keyword evidence="2" id="KW-1185">Reference proteome</keyword>
<dbReference type="AlphaFoldDB" id="A0AAV9UA35"/>
<protein>
    <submittedName>
        <fullName evidence="1">Uncharacterized protein</fullName>
    </submittedName>
</protein>
<evidence type="ECO:0000313" key="2">
    <source>
        <dbReference type="Proteomes" id="UP001373714"/>
    </source>
</evidence>
<sequence>MYLFFSRTSHIKKNADFAFPIVPGCTRRAVVKINQKIAASKTSDPGKNGTRRFAFDGEALFIEETVVNGRPFFVWFQHPRGPGKIER</sequence>
<accession>A0AAV9UA35</accession>
<name>A0AAV9UA35_9PEZI</name>